<evidence type="ECO:0000256" key="1">
    <source>
        <dbReference type="SAM" id="MobiDB-lite"/>
    </source>
</evidence>
<comment type="caution">
    <text evidence="2">The sequence shown here is derived from an EMBL/GenBank/DDBJ whole genome shotgun (WGS) entry which is preliminary data.</text>
</comment>
<evidence type="ECO:0000313" key="3">
    <source>
        <dbReference type="Proteomes" id="UP001596012"/>
    </source>
</evidence>
<reference evidence="3" key="1">
    <citation type="journal article" date="2019" name="Int. J. Syst. Evol. Microbiol.">
        <title>The Global Catalogue of Microorganisms (GCM) 10K type strain sequencing project: providing services to taxonomists for standard genome sequencing and annotation.</title>
        <authorList>
            <consortium name="The Broad Institute Genomics Platform"/>
            <consortium name="The Broad Institute Genome Sequencing Center for Infectious Disease"/>
            <person name="Wu L."/>
            <person name="Ma J."/>
        </authorList>
    </citation>
    <scope>NUCLEOTIDE SEQUENCE [LARGE SCALE GENOMIC DNA]</scope>
    <source>
        <strain evidence="3">DT43</strain>
    </source>
</reference>
<dbReference type="RefSeq" id="WP_386342703.1">
    <property type="nucleotide sequence ID" value="NZ_JBHSFG010000029.1"/>
</dbReference>
<proteinExistence type="predicted"/>
<feature type="region of interest" description="Disordered" evidence="1">
    <location>
        <begin position="1"/>
        <end position="29"/>
    </location>
</feature>
<dbReference type="EMBL" id="JBHSFG010000029">
    <property type="protein sequence ID" value="MFC4466268.1"/>
    <property type="molecule type" value="Genomic_DNA"/>
</dbReference>
<name>A0ABV8YQJ3_9ACTN</name>
<dbReference type="Pfam" id="PF18844">
    <property type="entry name" value="baeRF_family2"/>
    <property type="match status" value="1"/>
</dbReference>
<dbReference type="Proteomes" id="UP001596012">
    <property type="component" value="Unassembled WGS sequence"/>
</dbReference>
<sequence>MAHSPSGYTQDAHVTRFRARTPEGRRTATTAQGATVKLSFLDPLFSRPGPWASVHLDTSRDIDEPDKAIDLRWRHLRDTLRDQGTDAATVSVLDAAVGTGRDLPGRHGQALFAAHGQLVLAADLPDPPVRDTARFDDLPDTLPLAVQRAPDIPYVAVALTRGVSAEQGEYVSVVAESGRWPVSRVAPGPRLDRLVPVEDWPRTAPRIAQELDELAGRHQAGPVVLRRDEGDPWLSGVLVNRMPIHLQNRVTVVESGPGTAADTAPGRPLVETEVARTLDGRLSGPDRLQLDTFLAQRARHSQKSEGITAAVTALQRGRARALLLTRSPRLPERLWVGAEPYQVAMSAEELKDFGATSLRAQPAGAALLHATARTGAELIVVDQDRVPLTDGVGVLLRYREPGDMAAD</sequence>
<keyword evidence="3" id="KW-1185">Reference proteome</keyword>
<organism evidence="2 3">
    <name type="scientific">Streptomyces xiangluensis</name>
    <dbReference type="NCBI Taxonomy" id="2665720"/>
    <lineage>
        <taxon>Bacteria</taxon>
        <taxon>Bacillati</taxon>
        <taxon>Actinomycetota</taxon>
        <taxon>Actinomycetes</taxon>
        <taxon>Kitasatosporales</taxon>
        <taxon>Streptomycetaceae</taxon>
        <taxon>Streptomyces</taxon>
    </lineage>
</organism>
<protein>
    <submittedName>
        <fullName evidence="2">Uncharacterized protein</fullName>
    </submittedName>
</protein>
<accession>A0ABV8YQJ3</accession>
<gene>
    <name evidence="2" type="ORF">ACFPH6_17335</name>
</gene>
<evidence type="ECO:0000313" key="2">
    <source>
        <dbReference type="EMBL" id="MFC4466268.1"/>
    </source>
</evidence>
<dbReference type="InterPro" id="IPR040701">
    <property type="entry name" value="Bact_RF_family2"/>
</dbReference>